<evidence type="ECO:0000313" key="2">
    <source>
        <dbReference type="Proteomes" id="UP001432322"/>
    </source>
</evidence>
<proteinExistence type="predicted"/>
<dbReference type="Proteomes" id="UP001432322">
    <property type="component" value="Unassembled WGS sequence"/>
</dbReference>
<dbReference type="AlphaFoldDB" id="A0AAV5VGT1"/>
<sequence>MRAPLLAVISLRPSWMKIRVLGDVSQARLPFSGSHPLVESNITGSVLDVSLRLASVTLRDSFRSVAVVNALTAVLSVGLRSVHDAPSAEQSWIDSPRQSSPLELSWVNVLEAEMIMDQVSTLSPVLVVSFFQAQVECLSSSLIGVCTVVHADNAVTIERTSSSSLWSRTTSSTFAEWQPFSAGHDAR</sequence>
<gene>
    <name evidence="1" type="ORF">PFISCL1PPCAC_9097</name>
</gene>
<evidence type="ECO:0008006" key="3">
    <source>
        <dbReference type="Google" id="ProtNLM"/>
    </source>
</evidence>
<accession>A0AAV5VGT1</accession>
<protein>
    <recommendedName>
        <fullName evidence="3">Secreted protein</fullName>
    </recommendedName>
</protein>
<keyword evidence="2" id="KW-1185">Reference proteome</keyword>
<name>A0AAV5VGT1_9BILA</name>
<dbReference type="EMBL" id="BTSY01000003">
    <property type="protein sequence ID" value="GMT17800.1"/>
    <property type="molecule type" value="Genomic_DNA"/>
</dbReference>
<evidence type="ECO:0000313" key="1">
    <source>
        <dbReference type="EMBL" id="GMT17800.1"/>
    </source>
</evidence>
<comment type="caution">
    <text evidence="1">The sequence shown here is derived from an EMBL/GenBank/DDBJ whole genome shotgun (WGS) entry which is preliminary data.</text>
</comment>
<reference evidence="1" key="1">
    <citation type="submission" date="2023-10" db="EMBL/GenBank/DDBJ databases">
        <title>Genome assembly of Pristionchus species.</title>
        <authorList>
            <person name="Yoshida K."/>
            <person name="Sommer R.J."/>
        </authorList>
    </citation>
    <scope>NUCLEOTIDE SEQUENCE</scope>
    <source>
        <strain evidence="1">RS5133</strain>
    </source>
</reference>
<organism evidence="1 2">
    <name type="scientific">Pristionchus fissidentatus</name>
    <dbReference type="NCBI Taxonomy" id="1538716"/>
    <lineage>
        <taxon>Eukaryota</taxon>
        <taxon>Metazoa</taxon>
        <taxon>Ecdysozoa</taxon>
        <taxon>Nematoda</taxon>
        <taxon>Chromadorea</taxon>
        <taxon>Rhabditida</taxon>
        <taxon>Rhabditina</taxon>
        <taxon>Diplogasteromorpha</taxon>
        <taxon>Diplogasteroidea</taxon>
        <taxon>Neodiplogasteridae</taxon>
        <taxon>Pristionchus</taxon>
    </lineage>
</organism>